<organism evidence="2 3">
    <name type="scientific">Scleropages formosus</name>
    <name type="common">Asian bonytongue</name>
    <name type="synonym">Osteoglossum formosum</name>
    <dbReference type="NCBI Taxonomy" id="113540"/>
    <lineage>
        <taxon>Eukaryota</taxon>
        <taxon>Metazoa</taxon>
        <taxon>Chordata</taxon>
        <taxon>Craniata</taxon>
        <taxon>Vertebrata</taxon>
        <taxon>Euteleostomi</taxon>
        <taxon>Actinopterygii</taxon>
        <taxon>Neopterygii</taxon>
        <taxon>Teleostei</taxon>
        <taxon>Osteoglossocephala</taxon>
        <taxon>Osteoglossomorpha</taxon>
        <taxon>Osteoglossiformes</taxon>
        <taxon>Osteoglossidae</taxon>
        <taxon>Scleropages</taxon>
    </lineage>
</organism>
<dbReference type="AlphaFoldDB" id="A0A0P7UUQ9"/>
<gene>
    <name evidence="2" type="ORF">Z043_107226</name>
</gene>
<dbReference type="EMBL" id="JARO02002055">
    <property type="protein sequence ID" value="KPP73672.1"/>
    <property type="molecule type" value="Genomic_DNA"/>
</dbReference>
<reference evidence="2 3" key="1">
    <citation type="submission" date="2015-08" db="EMBL/GenBank/DDBJ databases">
        <title>The genome of the Asian arowana (Scleropages formosus).</title>
        <authorList>
            <person name="Tan M.H."/>
            <person name="Gan H.M."/>
            <person name="Croft L.J."/>
            <person name="Austin C.M."/>
        </authorList>
    </citation>
    <scope>NUCLEOTIDE SEQUENCE [LARGE SCALE GENOMIC DNA]</scope>
    <source>
        <strain evidence="2">Aro1</strain>
    </source>
</reference>
<accession>A0A0P7UUQ9</accession>
<feature type="region of interest" description="Disordered" evidence="1">
    <location>
        <begin position="59"/>
        <end position="96"/>
    </location>
</feature>
<dbReference type="PANTHER" id="PTHR32470">
    <property type="entry name" value="ADH DEHYDROGENASE [UBIQUINONE] 1 ALPHA SUBCOMPLEX ASSEMBLY FACTOR 2"/>
    <property type="match status" value="1"/>
</dbReference>
<dbReference type="GO" id="GO:0005739">
    <property type="term" value="C:mitochondrion"/>
    <property type="evidence" value="ECO:0007669"/>
    <property type="project" value="TreeGrafter"/>
</dbReference>
<dbReference type="PANTHER" id="PTHR32470:SF2">
    <property type="entry name" value="NADH DEHYDROGENASE [UBIQUINONE] 1 ALPHA SUBCOMPLEX ASSEMBLY FACTOR 2"/>
    <property type="match status" value="1"/>
</dbReference>
<feature type="compositionally biased region" description="Polar residues" evidence="1">
    <location>
        <begin position="64"/>
        <end position="96"/>
    </location>
</feature>
<dbReference type="Proteomes" id="UP000034805">
    <property type="component" value="Unassembled WGS sequence"/>
</dbReference>
<dbReference type="STRING" id="113540.ENSSFOP00015011375"/>
<sequence>MEAALGEKAALTELEKNMHYREQIKQKAREAQEKDLALQAKEYDEGLVARPAQTLIKGHASATHFGQNQTSEDPVSTGNTFQPGSWTPSRSDMTKK</sequence>
<dbReference type="InterPro" id="IPR052618">
    <property type="entry name" value="ComplexI_NDUFA12"/>
</dbReference>
<proteinExistence type="predicted"/>
<name>A0A0P7UUQ9_SCLFO</name>
<protein>
    <submittedName>
        <fullName evidence="2">Uncharacterized protein</fullName>
    </submittedName>
</protein>
<evidence type="ECO:0000313" key="2">
    <source>
        <dbReference type="EMBL" id="KPP73672.1"/>
    </source>
</evidence>
<evidence type="ECO:0000313" key="3">
    <source>
        <dbReference type="Proteomes" id="UP000034805"/>
    </source>
</evidence>
<comment type="caution">
    <text evidence="2">The sequence shown here is derived from an EMBL/GenBank/DDBJ whole genome shotgun (WGS) entry which is preliminary data.</text>
</comment>
<dbReference type="GO" id="GO:0032981">
    <property type="term" value="P:mitochondrial respiratory chain complex I assembly"/>
    <property type="evidence" value="ECO:0007669"/>
    <property type="project" value="TreeGrafter"/>
</dbReference>
<evidence type="ECO:0000256" key="1">
    <source>
        <dbReference type="SAM" id="MobiDB-lite"/>
    </source>
</evidence>